<evidence type="ECO:0000256" key="14">
    <source>
        <dbReference type="ARBA" id="ARBA00038540"/>
    </source>
</evidence>
<sequence>MTRQKMPGISKQCGYAHAEVTREKCYSKIILKIATLGRCFAEKKMADVIDSEVFQAFTTYATLVVLKMLLMAPLTAYFRITRKAFVNLEDSSAHGKTPEDQKKLLRLDPEVERVRRCHQNDLENIIPFVILGLLYTLTGPDLSTALLHFRAFAGSRFCYTVAYLCTLPQPSRGLSWIVGMVTTFSMIYRILSTVLLL</sequence>
<comment type="subcellular location">
    <subcellularLocation>
        <location evidence="3">Endoplasmic reticulum membrane</location>
        <topology evidence="3">Multi-pass membrane protein</topology>
    </subcellularLocation>
    <subcellularLocation>
        <location evidence="2">Mitochondrion outer membrane</location>
    </subcellularLocation>
</comment>
<dbReference type="SUPFAM" id="SSF161084">
    <property type="entry name" value="MAPEG domain-like"/>
    <property type="match status" value="1"/>
</dbReference>
<name>A0ABD1KSQ6_9TELE</name>
<evidence type="ECO:0000256" key="1">
    <source>
        <dbReference type="ARBA" id="ARBA00003701"/>
    </source>
</evidence>
<keyword evidence="12" id="KW-0496">Mitochondrion</keyword>
<dbReference type="InterPro" id="IPR001129">
    <property type="entry name" value="Membr-assoc_MAPEG"/>
</dbReference>
<dbReference type="Proteomes" id="UP001591681">
    <property type="component" value="Unassembled WGS sequence"/>
</dbReference>
<comment type="catalytic activity">
    <reaction evidence="16">
        <text>RX + glutathione = an S-substituted glutathione + a halide anion + H(+)</text>
        <dbReference type="Rhea" id="RHEA:16437"/>
        <dbReference type="ChEBI" id="CHEBI:15378"/>
        <dbReference type="ChEBI" id="CHEBI:16042"/>
        <dbReference type="ChEBI" id="CHEBI:17792"/>
        <dbReference type="ChEBI" id="CHEBI:57925"/>
        <dbReference type="ChEBI" id="CHEBI:90779"/>
        <dbReference type="EC" id="2.5.1.18"/>
    </reaction>
    <physiologicalReaction direction="left-to-right" evidence="16">
        <dbReference type="Rhea" id="RHEA:16438"/>
    </physiologicalReaction>
</comment>
<evidence type="ECO:0000313" key="18">
    <source>
        <dbReference type="EMBL" id="KAL2102199.1"/>
    </source>
</evidence>
<dbReference type="AlphaFoldDB" id="A0ABD1KSQ6"/>
<keyword evidence="7 17" id="KW-0812">Transmembrane</keyword>
<keyword evidence="9" id="KW-0256">Endoplasmic reticulum</keyword>
<reference evidence="18 19" key="1">
    <citation type="submission" date="2024-09" db="EMBL/GenBank/DDBJ databases">
        <title>A chromosome-level genome assembly of Gray's grenadier anchovy, Coilia grayii.</title>
        <authorList>
            <person name="Fu Z."/>
        </authorList>
    </citation>
    <scope>NUCLEOTIDE SEQUENCE [LARGE SCALE GENOMIC DNA]</scope>
    <source>
        <strain evidence="18">G4</strain>
        <tissue evidence="18">Muscle</tissue>
    </source>
</reference>
<dbReference type="InterPro" id="IPR023352">
    <property type="entry name" value="MAPEG-like_dom_sf"/>
</dbReference>
<dbReference type="InterPro" id="IPR040162">
    <property type="entry name" value="MGST1-like"/>
</dbReference>
<keyword evidence="11" id="KW-0007">Acetylation</keyword>
<evidence type="ECO:0000256" key="13">
    <source>
        <dbReference type="ARBA" id="ARBA00023136"/>
    </source>
</evidence>
<comment type="caution">
    <text evidence="18">The sequence shown here is derived from an EMBL/GenBank/DDBJ whole genome shotgun (WGS) entry which is preliminary data.</text>
</comment>
<dbReference type="EMBL" id="JBHFQA010000002">
    <property type="protein sequence ID" value="KAL2102199.1"/>
    <property type="molecule type" value="Genomic_DNA"/>
</dbReference>
<dbReference type="FunFam" id="1.20.120.550:FF:000002">
    <property type="entry name" value="Microsomal glutathione S-transferase 1"/>
    <property type="match status" value="1"/>
</dbReference>
<evidence type="ECO:0000313" key="19">
    <source>
        <dbReference type="Proteomes" id="UP001591681"/>
    </source>
</evidence>
<dbReference type="GO" id="GO:0005741">
    <property type="term" value="C:mitochondrial outer membrane"/>
    <property type="evidence" value="ECO:0007669"/>
    <property type="project" value="UniProtKB-SubCell"/>
</dbReference>
<dbReference type="PANTHER" id="PTHR10689">
    <property type="entry name" value="MICROSOMAL GLUTATHIONE S-TRANSFERASE 1"/>
    <property type="match status" value="1"/>
</dbReference>
<protein>
    <recommendedName>
        <fullName evidence="15">Microsomal glutathione S-transferase 1</fullName>
        <ecNumber evidence="5">2.5.1.18</ecNumber>
    </recommendedName>
</protein>
<proteinExistence type="inferred from homology"/>
<dbReference type="GO" id="GO:0004364">
    <property type="term" value="F:glutathione transferase activity"/>
    <property type="evidence" value="ECO:0007669"/>
    <property type="project" value="UniProtKB-EC"/>
</dbReference>
<feature type="transmembrane region" description="Helical" evidence="17">
    <location>
        <begin position="173"/>
        <end position="191"/>
    </location>
</feature>
<dbReference type="Pfam" id="PF01124">
    <property type="entry name" value="MAPEG"/>
    <property type="match status" value="1"/>
</dbReference>
<dbReference type="PANTHER" id="PTHR10689:SF6">
    <property type="entry name" value="MICROSOMAL GLUTATHIONE S-TRANSFERASE 1"/>
    <property type="match status" value="1"/>
</dbReference>
<accession>A0ABD1KSQ6</accession>
<keyword evidence="8" id="KW-1000">Mitochondrion outer membrane</keyword>
<evidence type="ECO:0000256" key="7">
    <source>
        <dbReference type="ARBA" id="ARBA00022692"/>
    </source>
</evidence>
<dbReference type="GO" id="GO:0005789">
    <property type="term" value="C:endoplasmic reticulum membrane"/>
    <property type="evidence" value="ECO:0007669"/>
    <property type="project" value="UniProtKB-SubCell"/>
</dbReference>
<dbReference type="EC" id="2.5.1.18" evidence="5"/>
<evidence type="ECO:0000256" key="9">
    <source>
        <dbReference type="ARBA" id="ARBA00022824"/>
    </source>
</evidence>
<evidence type="ECO:0000256" key="17">
    <source>
        <dbReference type="SAM" id="Phobius"/>
    </source>
</evidence>
<gene>
    <name evidence="18" type="ORF">ACEWY4_001367</name>
</gene>
<keyword evidence="10 17" id="KW-1133">Transmembrane helix</keyword>
<feature type="transmembrane region" description="Helical" evidence="17">
    <location>
        <begin position="122"/>
        <end position="139"/>
    </location>
</feature>
<evidence type="ECO:0000256" key="12">
    <source>
        <dbReference type="ARBA" id="ARBA00023128"/>
    </source>
</evidence>
<comment type="subunit">
    <text evidence="14">Homotrimer; The trimer binds only one molecule of glutathione.</text>
</comment>
<keyword evidence="19" id="KW-1185">Reference proteome</keyword>
<evidence type="ECO:0000256" key="5">
    <source>
        <dbReference type="ARBA" id="ARBA00012452"/>
    </source>
</evidence>
<evidence type="ECO:0000256" key="16">
    <source>
        <dbReference type="ARBA" id="ARBA00049385"/>
    </source>
</evidence>
<evidence type="ECO:0000256" key="2">
    <source>
        <dbReference type="ARBA" id="ARBA00004294"/>
    </source>
</evidence>
<evidence type="ECO:0000256" key="6">
    <source>
        <dbReference type="ARBA" id="ARBA00022679"/>
    </source>
</evidence>
<evidence type="ECO:0000256" key="15">
    <source>
        <dbReference type="ARBA" id="ARBA00039397"/>
    </source>
</evidence>
<comment type="function">
    <text evidence="1">Conjugation of reduced glutathione to a wide number of exogenous and endogenous hydrophobic electrophiles.</text>
</comment>
<organism evidence="18 19">
    <name type="scientific">Coilia grayii</name>
    <name type="common">Gray's grenadier anchovy</name>
    <dbReference type="NCBI Taxonomy" id="363190"/>
    <lineage>
        <taxon>Eukaryota</taxon>
        <taxon>Metazoa</taxon>
        <taxon>Chordata</taxon>
        <taxon>Craniata</taxon>
        <taxon>Vertebrata</taxon>
        <taxon>Euteleostomi</taxon>
        <taxon>Actinopterygii</taxon>
        <taxon>Neopterygii</taxon>
        <taxon>Teleostei</taxon>
        <taxon>Clupei</taxon>
        <taxon>Clupeiformes</taxon>
        <taxon>Clupeoidei</taxon>
        <taxon>Engraulidae</taxon>
        <taxon>Coilinae</taxon>
        <taxon>Coilia</taxon>
    </lineage>
</organism>
<evidence type="ECO:0000256" key="10">
    <source>
        <dbReference type="ARBA" id="ARBA00022989"/>
    </source>
</evidence>
<comment type="similarity">
    <text evidence="4">Belongs to the MAPEG family.</text>
</comment>
<evidence type="ECO:0000256" key="4">
    <source>
        <dbReference type="ARBA" id="ARBA00010459"/>
    </source>
</evidence>
<evidence type="ECO:0000256" key="3">
    <source>
        <dbReference type="ARBA" id="ARBA00004477"/>
    </source>
</evidence>
<dbReference type="Gene3D" id="1.20.120.550">
    <property type="entry name" value="Membrane associated eicosanoid/glutathione metabolism-like domain"/>
    <property type="match status" value="1"/>
</dbReference>
<evidence type="ECO:0000256" key="8">
    <source>
        <dbReference type="ARBA" id="ARBA00022787"/>
    </source>
</evidence>
<evidence type="ECO:0000256" key="11">
    <source>
        <dbReference type="ARBA" id="ARBA00022990"/>
    </source>
</evidence>
<feature type="transmembrane region" description="Helical" evidence="17">
    <location>
        <begin position="57"/>
        <end position="78"/>
    </location>
</feature>
<keyword evidence="13 17" id="KW-0472">Membrane</keyword>
<keyword evidence="6" id="KW-0808">Transferase</keyword>